<dbReference type="AlphaFoldDB" id="B0NA16"/>
<accession>B0NA16</accession>
<name>B0NA16_CLOS5</name>
<dbReference type="GeneID" id="62694535"/>
<evidence type="ECO:0000313" key="1">
    <source>
        <dbReference type="EMBL" id="QBF72950.1"/>
    </source>
</evidence>
<sequence length="125" mass="14394">MELDIKNYIECMIPEFASRLYPVMVVDPDEGINIDYTFTDILSGHLSQSQLTLNVISDDYDSGMDAHNKIAKLLAMEEDAPFISYGDTRFRSVLSSGGGRIFNEDLQKWELKRYYLIDWRTINGK</sequence>
<dbReference type="KEGG" id="csci:HDCHBGLK_00295"/>
<keyword evidence="2" id="KW-1185">Reference proteome</keyword>
<dbReference type="RefSeq" id="WP_004605838.1">
    <property type="nucleotide sequence ID" value="NZ_CP036170.1"/>
</dbReference>
<evidence type="ECO:0000313" key="2">
    <source>
        <dbReference type="Proteomes" id="UP000289664"/>
    </source>
</evidence>
<dbReference type="OrthoDB" id="1907412at2"/>
<reference evidence="1 2" key="1">
    <citation type="journal article" date="2019" name="Appl. Environ. Microbiol.">
        <title>Clostridium scindens ATCC 35704: integration of nutritional requirements, the complete genome sequence, and global transcriptional responses to bile acids.</title>
        <authorList>
            <person name="Devendran S."/>
            <person name="Shrestha R."/>
            <person name="Alves J.M.P."/>
            <person name="Wolf P.G."/>
            <person name="Ly L."/>
            <person name="Hernandez A.G."/>
            <person name="Mendez-Garcia C."/>
            <person name="Inboden A."/>
            <person name="Wiley J."/>
            <person name="Paul O."/>
            <person name="Allen A."/>
            <person name="Springer E."/>
            <person name="Wright C.L."/>
            <person name="Fields C.J."/>
            <person name="Daniel S.L."/>
            <person name="Ridlon J.M."/>
        </authorList>
    </citation>
    <scope>NUCLEOTIDE SEQUENCE [LARGE SCALE GENOMIC DNA]</scope>
    <source>
        <strain evidence="1 2">ATCC 35704</strain>
    </source>
</reference>
<dbReference type="EMBL" id="CP036170">
    <property type="protein sequence ID" value="QBF72950.1"/>
    <property type="molecule type" value="Genomic_DNA"/>
</dbReference>
<dbReference type="Proteomes" id="UP000289664">
    <property type="component" value="Chromosome"/>
</dbReference>
<protein>
    <submittedName>
        <fullName evidence="1">Uncharacterized protein</fullName>
    </submittedName>
</protein>
<dbReference type="HOGENOM" id="CLU_161310_0_0_9"/>
<organism evidence="1 2">
    <name type="scientific">Clostridium scindens (strain ATCC 35704 / DSM 5676 / VPI 13733 / 19)</name>
    <dbReference type="NCBI Taxonomy" id="411468"/>
    <lineage>
        <taxon>Bacteria</taxon>
        <taxon>Bacillati</taxon>
        <taxon>Bacillota</taxon>
        <taxon>Clostridia</taxon>
        <taxon>Lachnospirales</taxon>
        <taxon>Lachnospiraceae</taxon>
    </lineage>
</organism>
<proteinExistence type="predicted"/>
<dbReference type="STRING" id="411468.CLOSCI_00282"/>
<gene>
    <name evidence="1" type="ORF">HDCHBGLK_00295</name>
</gene>